<dbReference type="GO" id="GO:0005737">
    <property type="term" value="C:cytoplasm"/>
    <property type="evidence" value="ECO:0007669"/>
    <property type="project" value="TreeGrafter"/>
</dbReference>
<evidence type="ECO:0000256" key="1">
    <source>
        <dbReference type="ARBA" id="ARBA00009986"/>
    </source>
</evidence>
<dbReference type="Gene3D" id="3.40.605.10">
    <property type="entry name" value="Aldehyde Dehydrogenase, Chain A, domain 1"/>
    <property type="match status" value="1"/>
</dbReference>
<dbReference type="AlphaFoldDB" id="A0A917H431"/>
<evidence type="ECO:0000259" key="8">
    <source>
        <dbReference type="Pfam" id="PF00171"/>
    </source>
</evidence>
<keyword evidence="10" id="KW-1185">Reference proteome</keyword>
<dbReference type="Gene3D" id="3.40.309.10">
    <property type="entry name" value="Aldehyde Dehydrogenase, Chain A, domain 2"/>
    <property type="match status" value="1"/>
</dbReference>
<dbReference type="CDD" id="cd07136">
    <property type="entry name" value="ALDH_YwdH-P39616"/>
    <property type="match status" value="1"/>
</dbReference>
<dbReference type="Proteomes" id="UP000600247">
    <property type="component" value="Unassembled WGS sequence"/>
</dbReference>
<dbReference type="Pfam" id="PF00171">
    <property type="entry name" value="Aldedh"/>
    <property type="match status" value="1"/>
</dbReference>
<dbReference type="EMBL" id="BMHY01000003">
    <property type="protein sequence ID" value="GGG66793.1"/>
    <property type="molecule type" value="Genomic_DNA"/>
</dbReference>
<dbReference type="GO" id="GO:0004029">
    <property type="term" value="F:aldehyde dehydrogenase (NAD+) activity"/>
    <property type="evidence" value="ECO:0007669"/>
    <property type="project" value="TreeGrafter"/>
</dbReference>
<feature type="active site" evidence="5 6">
    <location>
        <position position="218"/>
    </location>
</feature>
<dbReference type="InterPro" id="IPR016162">
    <property type="entry name" value="Ald_DH_N"/>
</dbReference>
<dbReference type="FunFam" id="3.40.605.10:FF:000004">
    <property type="entry name" value="Aldehyde dehydrogenase"/>
    <property type="match status" value="1"/>
</dbReference>
<dbReference type="PIRSF" id="PIRSF036492">
    <property type="entry name" value="ALDH"/>
    <property type="match status" value="1"/>
</dbReference>
<sequence>MTATATIDADSVGQALEEHKRYFAAGATQDVKFRIAQLHKLRDAIRKFEPQLTKALYQDLRKGDFEAYATEIGFALDSIRHTAKQLKRWARPRRVKTPLVLMPSTSSIRSEPYGTVLIISPFNYPFQLCMEPLIGAIAAGNCALLKPSELTPNVSAVIARLIGETFDPAYIRVVEGEKEVTSLLIHAPFDLIFFTGSTAVGKIVMTAAAKNLVPVILELGGKSPVIVDASANLDLAAKRIAWGKFMNTGQTCIAPDYILAHADIKEQLIAKLKETISSFYGTDAATSRDYGRIVNTRRFDQLAAILEQDRAGIRYGGTVDRDDLYIEPTLLDTACWKDAAMAEEIFGPILPIMEYQDLDDAIAGVNARPKPLALYVFTENRAVEQEVLSRISFGGGCVNDTISHIINPYLPFGGIGNAGIGAYHGKHGFDQFSHQKSILKKSTLLDITILFPPYNDRLKWVKKLLK</sequence>
<dbReference type="InterPro" id="IPR016161">
    <property type="entry name" value="Ald_DH/histidinol_DH"/>
</dbReference>
<evidence type="ECO:0000256" key="5">
    <source>
        <dbReference type="PIRSR" id="PIRSR036492-1"/>
    </source>
</evidence>
<dbReference type="RefSeq" id="WP_188889064.1">
    <property type="nucleotide sequence ID" value="NZ_BMHY01000003.1"/>
</dbReference>
<proteinExistence type="inferred from homology"/>
<dbReference type="PROSITE" id="PS00687">
    <property type="entry name" value="ALDEHYDE_DEHYDR_GLU"/>
    <property type="match status" value="1"/>
</dbReference>
<gene>
    <name evidence="9" type="ORF">GCM10010918_21610</name>
</gene>
<dbReference type="InterPro" id="IPR012394">
    <property type="entry name" value="Aldehyde_DH_NAD(P)"/>
</dbReference>
<keyword evidence="3" id="KW-0520">NAD</keyword>
<feature type="active site" evidence="5">
    <location>
        <position position="252"/>
    </location>
</feature>
<dbReference type="InterPro" id="IPR016163">
    <property type="entry name" value="Ald_DH_C"/>
</dbReference>
<keyword evidence="2 4" id="KW-0560">Oxidoreductase</keyword>
<evidence type="ECO:0000256" key="4">
    <source>
        <dbReference type="PIRNR" id="PIRNR036492"/>
    </source>
</evidence>
<evidence type="ECO:0000256" key="2">
    <source>
        <dbReference type="ARBA" id="ARBA00023002"/>
    </source>
</evidence>
<dbReference type="InterPro" id="IPR016160">
    <property type="entry name" value="Ald_DH_CS_CYS"/>
</dbReference>
<evidence type="ECO:0000256" key="6">
    <source>
        <dbReference type="PROSITE-ProRule" id="PRU10007"/>
    </source>
</evidence>
<reference evidence="9 10" key="1">
    <citation type="journal article" date="2014" name="Int. J. Syst. Evol. Microbiol.">
        <title>Complete genome sequence of Corynebacterium casei LMG S-19264T (=DSM 44701T), isolated from a smear-ripened cheese.</title>
        <authorList>
            <consortium name="US DOE Joint Genome Institute (JGI-PGF)"/>
            <person name="Walter F."/>
            <person name="Albersmeier A."/>
            <person name="Kalinowski J."/>
            <person name="Ruckert C."/>
        </authorList>
    </citation>
    <scope>NUCLEOTIDE SEQUENCE [LARGE SCALE GENOMIC DNA]</scope>
    <source>
        <strain evidence="9 10">CGMCC 1.15286</strain>
    </source>
</reference>
<dbReference type="InterPro" id="IPR029510">
    <property type="entry name" value="Ald_DH_CS_GLU"/>
</dbReference>
<comment type="caution">
    <text evidence="9">The sequence shown here is derived from an EMBL/GenBank/DDBJ whole genome shotgun (WGS) entry which is preliminary data.</text>
</comment>
<evidence type="ECO:0000256" key="3">
    <source>
        <dbReference type="ARBA" id="ARBA00023027"/>
    </source>
</evidence>
<dbReference type="GO" id="GO:0006081">
    <property type="term" value="P:aldehyde metabolic process"/>
    <property type="evidence" value="ECO:0007669"/>
    <property type="project" value="InterPro"/>
</dbReference>
<dbReference type="PROSITE" id="PS00070">
    <property type="entry name" value="ALDEHYDE_DEHYDR_CYS"/>
    <property type="match status" value="1"/>
</dbReference>
<evidence type="ECO:0000313" key="9">
    <source>
        <dbReference type="EMBL" id="GGG66793.1"/>
    </source>
</evidence>
<evidence type="ECO:0000313" key="10">
    <source>
        <dbReference type="Proteomes" id="UP000600247"/>
    </source>
</evidence>
<feature type="domain" description="Aldehyde dehydrogenase" evidence="8">
    <location>
        <begin position="5"/>
        <end position="438"/>
    </location>
</feature>
<dbReference type="FunFam" id="3.40.309.10:FF:000003">
    <property type="entry name" value="Aldehyde dehydrogenase"/>
    <property type="match status" value="1"/>
</dbReference>
<protein>
    <recommendedName>
        <fullName evidence="4">Aldehyde dehydrogenase</fullName>
    </recommendedName>
</protein>
<dbReference type="InterPro" id="IPR015590">
    <property type="entry name" value="Aldehyde_DH_dom"/>
</dbReference>
<dbReference type="SUPFAM" id="SSF53720">
    <property type="entry name" value="ALDH-like"/>
    <property type="match status" value="1"/>
</dbReference>
<comment type="similarity">
    <text evidence="1 4 7">Belongs to the aldehyde dehydrogenase family.</text>
</comment>
<dbReference type="PANTHER" id="PTHR43570:SF16">
    <property type="entry name" value="ALDEHYDE DEHYDROGENASE TYPE III, ISOFORM Q"/>
    <property type="match status" value="1"/>
</dbReference>
<accession>A0A917H431</accession>
<dbReference type="PANTHER" id="PTHR43570">
    <property type="entry name" value="ALDEHYDE DEHYDROGENASE"/>
    <property type="match status" value="1"/>
</dbReference>
<organism evidence="9 10">
    <name type="scientific">Paenibacillus radicis</name>
    <name type="common">ex Gao et al. 2016</name>
    <dbReference type="NCBI Taxonomy" id="1737354"/>
    <lineage>
        <taxon>Bacteria</taxon>
        <taxon>Bacillati</taxon>
        <taxon>Bacillota</taxon>
        <taxon>Bacilli</taxon>
        <taxon>Bacillales</taxon>
        <taxon>Paenibacillaceae</taxon>
        <taxon>Paenibacillus</taxon>
    </lineage>
</organism>
<name>A0A917H431_9BACL</name>
<evidence type="ECO:0000256" key="7">
    <source>
        <dbReference type="RuleBase" id="RU003345"/>
    </source>
</evidence>